<evidence type="ECO:0000313" key="3">
    <source>
        <dbReference type="Proteomes" id="UP001464555"/>
    </source>
</evidence>
<reference evidence="2 3" key="1">
    <citation type="submission" date="2024-04" db="EMBL/GenBank/DDBJ databases">
        <title>Flavobacterium sp. DGU11 16S ribosomal RNA gene Genome sequencing and assembly.</title>
        <authorList>
            <person name="Park S."/>
        </authorList>
    </citation>
    <scope>NUCLEOTIDE SEQUENCE [LARGE SCALE GENOMIC DNA]</scope>
    <source>
        <strain evidence="2 3">DGU11</strain>
    </source>
</reference>
<evidence type="ECO:0000313" key="2">
    <source>
        <dbReference type="EMBL" id="MEL1242801.1"/>
    </source>
</evidence>
<organism evidence="2 3">
    <name type="scientific">Flavobacterium arundinis</name>
    <dbReference type="NCBI Taxonomy" id="3139143"/>
    <lineage>
        <taxon>Bacteria</taxon>
        <taxon>Pseudomonadati</taxon>
        <taxon>Bacteroidota</taxon>
        <taxon>Flavobacteriia</taxon>
        <taxon>Flavobacteriales</taxon>
        <taxon>Flavobacteriaceae</taxon>
        <taxon>Flavobacterium</taxon>
    </lineage>
</organism>
<feature type="region of interest" description="Disordered" evidence="1">
    <location>
        <begin position="1"/>
        <end position="20"/>
    </location>
</feature>
<dbReference type="Proteomes" id="UP001464555">
    <property type="component" value="Unassembled WGS sequence"/>
</dbReference>
<name>A0ABU9HS46_9FLAO</name>
<gene>
    <name evidence="2" type="ORF">AAEO56_00895</name>
</gene>
<proteinExistence type="predicted"/>
<sequence length="234" mass="25794">MAVQNRQTLQNYFSSGQRPSGKQFEDLLDSVVHIHDEVIKKSKDHVIEVTPAEKSRDVISILGKPGDAPGWAFSLQENGDLAVSEIKGGNGLASLVFKTNGDIEMHGNNIITAGSRKGICTEHAADGKWHTVAKGLEGVNALEIVAVYTAGKGKCSTLIAWASHSCGRRRKIRQMRPGTFFWNNKIRIRWVRVKDTDGHKTLCDLQIKTRYKAGDGALIKCSTTTLWGHQETDQ</sequence>
<dbReference type="EMBL" id="JBBYHR010000001">
    <property type="protein sequence ID" value="MEL1242801.1"/>
    <property type="molecule type" value="Genomic_DNA"/>
</dbReference>
<comment type="caution">
    <text evidence="2">The sequence shown here is derived from an EMBL/GenBank/DDBJ whole genome shotgun (WGS) entry which is preliminary data.</text>
</comment>
<keyword evidence="3" id="KW-1185">Reference proteome</keyword>
<evidence type="ECO:0000256" key="1">
    <source>
        <dbReference type="SAM" id="MobiDB-lite"/>
    </source>
</evidence>
<protein>
    <submittedName>
        <fullName evidence="2">Uncharacterized protein</fullName>
    </submittedName>
</protein>
<dbReference type="RefSeq" id="WP_341695126.1">
    <property type="nucleotide sequence ID" value="NZ_JBBYHR010000001.1"/>
</dbReference>
<accession>A0ABU9HS46</accession>